<dbReference type="STRING" id="1121301.SAMN02745912_00700"/>
<dbReference type="NCBIfam" id="TIGR00208">
    <property type="entry name" value="fliS"/>
    <property type="match status" value="1"/>
</dbReference>
<dbReference type="InterPro" id="IPR036584">
    <property type="entry name" value="FliS_sf"/>
</dbReference>
<keyword evidence="7" id="KW-0282">Flagellum</keyword>
<dbReference type="RefSeq" id="WP_073147001.1">
    <property type="nucleotide sequence ID" value="NZ_FRAG01000005.1"/>
</dbReference>
<dbReference type="PANTHER" id="PTHR34773:SF1">
    <property type="entry name" value="FLAGELLAR SECRETION CHAPERONE FLIS"/>
    <property type="match status" value="1"/>
</dbReference>
<evidence type="ECO:0000256" key="4">
    <source>
        <dbReference type="ARBA" id="ARBA00022795"/>
    </source>
</evidence>
<dbReference type="Pfam" id="PF02561">
    <property type="entry name" value="FliS"/>
    <property type="match status" value="1"/>
</dbReference>
<evidence type="ECO:0000256" key="2">
    <source>
        <dbReference type="ARBA" id="ARBA00008787"/>
    </source>
</evidence>
<comment type="similarity">
    <text evidence="2 6">Belongs to the FliS family.</text>
</comment>
<sequence length="126" mass="14873">MGLQNPYQKYKQNSIMTATPQELVLLLYNGAMKFLKQAILHLENKDIPKAHSAIIRVQNITLEFMATVDRNYEVGENLYNLYDYMYNRLIQANISKEAKMLQEVYDMYKELRDTWEEAMKIAKKGK</sequence>
<proteinExistence type="inferred from homology"/>
<dbReference type="Proteomes" id="UP000184465">
    <property type="component" value="Unassembled WGS sequence"/>
</dbReference>
<keyword evidence="5" id="KW-0143">Chaperone</keyword>
<dbReference type="AlphaFoldDB" id="A0A1M6L7I1"/>
<keyword evidence="7" id="KW-0969">Cilium</keyword>
<dbReference type="OrthoDB" id="1524959at2"/>
<evidence type="ECO:0000256" key="6">
    <source>
        <dbReference type="PIRNR" id="PIRNR039090"/>
    </source>
</evidence>
<protein>
    <recommendedName>
        <fullName evidence="6">Flagellar secretion chaperone FliS</fullName>
    </recommendedName>
</protein>
<dbReference type="CDD" id="cd16098">
    <property type="entry name" value="FliS"/>
    <property type="match status" value="1"/>
</dbReference>
<dbReference type="PIRSF" id="PIRSF039090">
    <property type="entry name" value="Flis"/>
    <property type="match status" value="1"/>
</dbReference>
<gene>
    <name evidence="7" type="ORF">SAMN02745912_00700</name>
</gene>
<dbReference type="GO" id="GO:0071973">
    <property type="term" value="P:bacterial-type flagellum-dependent cell motility"/>
    <property type="evidence" value="ECO:0007669"/>
    <property type="project" value="TreeGrafter"/>
</dbReference>
<dbReference type="PANTHER" id="PTHR34773">
    <property type="entry name" value="FLAGELLAR SECRETION CHAPERONE FLIS"/>
    <property type="match status" value="1"/>
</dbReference>
<evidence type="ECO:0000256" key="5">
    <source>
        <dbReference type="ARBA" id="ARBA00023186"/>
    </source>
</evidence>
<reference evidence="7 8" key="1">
    <citation type="submission" date="2016-11" db="EMBL/GenBank/DDBJ databases">
        <authorList>
            <person name="Jaros S."/>
            <person name="Januszkiewicz K."/>
            <person name="Wedrychowicz H."/>
        </authorList>
    </citation>
    <scope>NUCLEOTIDE SEQUENCE [LARGE SCALE GENOMIC DNA]</scope>
    <source>
        <strain evidence="7 8">DSM 15212</strain>
    </source>
</reference>
<evidence type="ECO:0000256" key="3">
    <source>
        <dbReference type="ARBA" id="ARBA00022490"/>
    </source>
</evidence>
<keyword evidence="8" id="KW-1185">Reference proteome</keyword>
<dbReference type="GO" id="GO:0005829">
    <property type="term" value="C:cytosol"/>
    <property type="evidence" value="ECO:0007669"/>
    <property type="project" value="UniProtKB-SubCell"/>
</dbReference>
<evidence type="ECO:0000313" key="8">
    <source>
        <dbReference type="Proteomes" id="UP000184465"/>
    </source>
</evidence>
<dbReference type="GO" id="GO:0044780">
    <property type="term" value="P:bacterial-type flagellum assembly"/>
    <property type="evidence" value="ECO:0007669"/>
    <property type="project" value="InterPro"/>
</dbReference>
<comment type="subcellular location">
    <subcellularLocation>
        <location evidence="1 6">Cytoplasm</location>
        <location evidence="1 6">Cytosol</location>
    </subcellularLocation>
</comment>
<accession>A0A1M6L7I1</accession>
<keyword evidence="3 6" id="KW-0963">Cytoplasm</keyword>
<dbReference type="Gene3D" id="1.20.120.340">
    <property type="entry name" value="Flagellar protein FliS"/>
    <property type="match status" value="1"/>
</dbReference>
<dbReference type="SUPFAM" id="SSF101116">
    <property type="entry name" value="Flagellar export chaperone FliS"/>
    <property type="match status" value="1"/>
</dbReference>
<keyword evidence="4 6" id="KW-1005">Bacterial flagellum biogenesis</keyword>
<name>A0A1M6L7I1_PARC5</name>
<dbReference type="EMBL" id="FRAG01000005">
    <property type="protein sequence ID" value="SHJ67145.1"/>
    <property type="molecule type" value="Genomic_DNA"/>
</dbReference>
<evidence type="ECO:0000313" key="7">
    <source>
        <dbReference type="EMBL" id="SHJ67145.1"/>
    </source>
</evidence>
<keyword evidence="7" id="KW-0966">Cell projection</keyword>
<organism evidence="7 8">
    <name type="scientific">Paramaledivibacter caminithermalis (strain DSM 15212 / CIP 107654 / DViRD3)</name>
    <name type="common">Clostridium caminithermale</name>
    <dbReference type="NCBI Taxonomy" id="1121301"/>
    <lineage>
        <taxon>Bacteria</taxon>
        <taxon>Bacillati</taxon>
        <taxon>Bacillota</taxon>
        <taxon>Clostridia</taxon>
        <taxon>Peptostreptococcales</taxon>
        <taxon>Caminicellaceae</taxon>
        <taxon>Paramaledivibacter</taxon>
    </lineage>
</organism>
<dbReference type="InterPro" id="IPR003713">
    <property type="entry name" value="FliS"/>
</dbReference>
<evidence type="ECO:0000256" key="1">
    <source>
        <dbReference type="ARBA" id="ARBA00004514"/>
    </source>
</evidence>